<reference evidence="4 5" key="1">
    <citation type="journal article" date="2016" name="Nat. Commun.">
        <title>Ectomycorrhizal ecology is imprinted in the genome of the dominant symbiotic fungus Cenococcum geophilum.</title>
        <authorList>
            <consortium name="DOE Joint Genome Institute"/>
            <person name="Peter M."/>
            <person name="Kohler A."/>
            <person name="Ohm R.A."/>
            <person name="Kuo A."/>
            <person name="Krutzmann J."/>
            <person name="Morin E."/>
            <person name="Arend M."/>
            <person name="Barry K.W."/>
            <person name="Binder M."/>
            <person name="Choi C."/>
            <person name="Clum A."/>
            <person name="Copeland A."/>
            <person name="Grisel N."/>
            <person name="Haridas S."/>
            <person name="Kipfer T."/>
            <person name="LaButti K."/>
            <person name="Lindquist E."/>
            <person name="Lipzen A."/>
            <person name="Maire R."/>
            <person name="Meier B."/>
            <person name="Mihaltcheva S."/>
            <person name="Molinier V."/>
            <person name="Murat C."/>
            <person name="Poggeler S."/>
            <person name="Quandt C.A."/>
            <person name="Sperisen C."/>
            <person name="Tritt A."/>
            <person name="Tisserant E."/>
            <person name="Crous P.W."/>
            <person name="Henrissat B."/>
            <person name="Nehls U."/>
            <person name="Egli S."/>
            <person name="Spatafora J.W."/>
            <person name="Grigoriev I.V."/>
            <person name="Martin F.M."/>
        </authorList>
    </citation>
    <scope>NUCLEOTIDE SEQUENCE [LARGE SCALE GENOMIC DNA]</scope>
    <source>
        <strain evidence="4 5">CBS 207.34</strain>
    </source>
</reference>
<name>A0A8E2JW59_9PEZI</name>
<evidence type="ECO:0000256" key="3">
    <source>
        <dbReference type="PROSITE-ProRule" id="PRU00023"/>
    </source>
</evidence>
<evidence type="ECO:0000313" key="5">
    <source>
        <dbReference type="Proteomes" id="UP000250140"/>
    </source>
</evidence>
<keyword evidence="1" id="KW-0677">Repeat</keyword>
<dbReference type="SUPFAM" id="SSF48403">
    <property type="entry name" value="Ankyrin repeat"/>
    <property type="match status" value="1"/>
</dbReference>
<dbReference type="InterPro" id="IPR036770">
    <property type="entry name" value="Ankyrin_rpt-contain_sf"/>
</dbReference>
<feature type="repeat" description="ANK" evidence="3">
    <location>
        <begin position="68"/>
        <end position="100"/>
    </location>
</feature>
<protein>
    <submittedName>
        <fullName evidence="4">Ankyrin</fullName>
    </submittedName>
</protein>
<dbReference type="PROSITE" id="PS50088">
    <property type="entry name" value="ANK_REPEAT"/>
    <property type="match status" value="2"/>
</dbReference>
<dbReference type="InterPro" id="IPR002110">
    <property type="entry name" value="Ankyrin_rpt"/>
</dbReference>
<dbReference type="Proteomes" id="UP000250140">
    <property type="component" value="Unassembled WGS sequence"/>
</dbReference>
<keyword evidence="2 3" id="KW-0040">ANK repeat</keyword>
<dbReference type="PROSITE" id="PS50297">
    <property type="entry name" value="ANK_REP_REGION"/>
    <property type="match status" value="1"/>
</dbReference>
<dbReference type="PANTHER" id="PTHR24198">
    <property type="entry name" value="ANKYRIN REPEAT AND PROTEIN KINASE DOMAIN-CONTAINING PROTEIN"/>
    <property type="match status" value="1"/>
</dbReference>
<gene>
    <name evidence="4" type="ORF">AOQ84DRAFT_361540</name>
</gene>
<evidence type="ECO:0000256" key="2">
    <source>
        <dbReference type="ARBA" id="ARBA00023043"/>
    </source>
</evidence>
<dbReference type="Gene3D" id="1.25.40.20">
    <property type="entry name" value="Ankyrin repeat-containing domain"/>
    <property type="match status" value="2"/>
</dbReference>
<dbReference type="PANTHER" id="PTHR24198:SF165">
    <property type="entry name" value="ANKYRIN REPEAT-CONTAINING PROTEIN-RELATED"/>
    <property type="match status" value="1"/>
</dbReference>
<dbReference type="AlphaFoldDB" id="A0A8E2JW59"/>
<dbReference type="EMBL" id="KV749050">
    <property type="protein sequence ID" value="OCL11402.1"/>
    <property type="molecule type" value="Genomic_DNA"/>
</dbReference>
<dbReference type="SMART" id="SM00248">
    <property type="entry name" value="ANK"/>
    <property type="match status" value="2"/>
</dbReference>
<dbReference type="Pfam" id="PF12796">
    <property type="entry name" value="Ank_2"/>
    <property type="match status" value="1"/>
</dbReference>
<evidence type="ECO:0000313" key="4">
    <source>
        <dbReference type="EMBL" id="OCL11402.1"/>
    </source>
</evidence>
<proteinExistence type="predicted"/>
<accession>A0A8E2JW59</accession>
<dbReference type="OrthoDB" id="1722345at2759"/>
<keyword evidence="5" id="KW-1185">Reference proteome</keyword>
<sequence>MKVDVARIVLQNGADVNSLPNTAVWPFSQPPLRLAAMIIHDVDITNFLPAASAQVNAYAKDLTAFSMFGLTALSMAVFHDNVEAVRLLLEVGADVDGHNDEIMTMLDLAFLTGKKDIYKLLEHSSPRSRTSLTLSGILHAAGKGAPALTFGVDPNAGAGPADEGPALLIAVKRYSIEVVGLLLGAGADIDAPDVLRRVARHEENFKILDFLIERGDQGSQ</sequence>
<feature type="repeat" description="ANK" evidence="3">
    <location>
        <begin position="162"/>
        <end position="194"/>
    </location>
</feature>
<evidence type="ECO:0000256" key="1">
    <source>
        <dbReference type="ARBA" id="ARBA00022737"/>
    </source>
</evidence>
<organism evidence="4 5">
    <name type="scientific">Glonium stellatum</name>
    <dbReference type="NCBI Taxonomy" id="574774"/>
    <lineage>
        <taxon>Eukaryota</taxon>
        <taxon>Fungi</taxon>
        <taxon>Dikarya</taxon>
        <taxon>Ascomycota</taxon>
        <taxon>Pezizomycotina</taxon>
        <taxon>Dothideomycetes</taxon>
        <taxon>Pleosporomycetidae</taxon>
        <taxon>Gloniales</taxon>
        <taxon>Gloniaceae</taxon>
        <taxon>Glonium</taxon>
    </lineage>
</organism>